<dbReference type="InterPro" id="IPR002192">
    <property type="entry name" value="PPDK_AMP/ATP-bd"/>
</dbReference>
<dbReference type="Gene3D" id="3.30.1490.20">
    <property type="entry name" value="ATP-grasp fold, A domain"/>
    <property type="match status" value="1"/>
</dbReference>
<dbReference type="Gene3D" id="3.20.20.60">
    <property type="entry name" value="Phosphoenolpyruvate-binding domains"/>
    <property type="match status" value="1"/>
</dbReference>
<dbReference type="InterPro" id="IPR000121">
    <property type="entry name" value="PEP_util_C"/>
</dbReference>
<dbReference type="SUPFAM" id="SSF56059">
    <property type="entry name" value="Glutathione synthetase ATP-binding domain-like"/>
    <property type="match status" value="1"/>
</dbReference>
<keyword evidence="10 15" id="KW-0418">Kinase</keyword>
<dbReference type="RefSeq" id="WP_046964108.1">
    <property type="nucleotide sequence ID" value="NZ_MDEI01000019.1"/>
</dbReference>
<dbReference type="InterPro" id="IPR015813">
    <property type="entry name" value="Pyrv/PenolPyrv_kinase-like_dom"/>
</dbReference>
<keyword evidence="8 15" id="KW-0479">Metal-binding</keyword>
<organism evidence="19 20">
    <name type="scientific">Xanthomonas pisi</name>
    <dbReference type="NCBI Taxonomy" id="56457"/>
    <lineage>
        <taxon>Bacteria</taxon>
        <taxon>Pseudomonadati</taxon>
        <taxon>Pseudomonadota</taxon>
        <taxon>Gammaproteobacteria</taxon>
        <taxon>Lysobacterales</taxon>
        <taxon>Lysobacteraceae</taxon>
        <taxon>Xanthomonas</taxon>
    </lineage>
</organism>
<dbReference type="Proteomes" id="UP000238191">
    <property type="component" value="Unassembled WGS sequence"/>
</dbReference>
<feature type="domain" description="PEP-utilising enzyme mobile" evidence="16">
    <location>
        <begin position="385"/>
        <end position="455"/>
    </location>
</feature>
<keyword evidence="20" id="KW-1185">Reference proteome</keyword>
<dbReference type="EC" id="2.7.9.2" evidence="5 15"/>
<dbReference type="FunFam" id="3.50.30.10:FF:000002">
    <property type="entry name" value="Phosphoenolpyruvate synthase"/>
    <property type="match status" value="1"/>
</dbReference>
<comment type="catalytic activity">
    <reaction evidence="14 15">
        <text>pyruvate + ATP + H2O = phosphoenolpyruvate + AMP + phosphate + 2 H(+)</text>
        <dbReference type="Rhea" id="RHEA:11364"/>
        <dbReference type="ChEBI" id="CHEBI:15361"/>
        <dbReference type="ChEBI" id="CHEBI:15377"/>
        <dbReference type="ChEBI" id="CHEBI:15378"/>
        <dbReference type="ChEBI" id="CHEBI:30616"/>
        <dbReference type="ChEBI" id="CHEBI:43474"/>
        <dbReference type="ChEBI" id="CHEBI:58702"/>
        <dbReference type="ChEBI" id="CHEBI:456215"/>
        <dbReference type="EC" id="2.7.9.2"/>
    </reaction>
</comment>
<dbReference type="InterPro" id="IPR013815">
    <property type="entry name" value="ATP_grasp_subdomain_1"/>
</dbReference>
<evidence type="ECO:0000259" key="16">
    <source>
        <dbReference type="Pfam" id="PF00391"/>
    </source>
</evidence>
<evidence type="ECO:0000256" key="13">
    <source>
        <dbReference type="ARBA" id="ARBA00033470"/>
    </source>
</evidence>
<evidence type="ECO:0000256" key="5">
    <source>
        <dbReference type="ARBA" id="ARBA00011996"/>
    </source>
</evidence>
<proteinExistence type="inferred from homology"/>
<dbReference type="UniPathway" id="UPA00138"/>
<dbReference type="GO" id="GO:0008986">
    <property type="term" value="F:pyruvate, water dikinase activity"/>
    <property type="evidence" value="ECO:0007669"/>
    <property type="project" value="UniProtKB-EC"/>
</dbReference>
<dbReference type="InterPro" id="IPR018274">
    <property type="entry name" value="PEP_util_AS"/>
</dbReference>
<dbReference type="Gene3D" id="3.50.30.10">
    <property type="entry name" value="Phosphohistidine domain"/>
    <property type="match status" value="1"/>
</dbReference>
<name>A0A2S7CZ43_9XANT</name>
<evidence type="ECO:0000256" key="4">
    <source>
        <dbReference type="ARBA" id="ARBA00007837"/>
    </source>
</evidence>
<comment type="function">
    <text evidence="2 15">Catalyzes the phosphorylation of pyruvate to phosphoenolpyruvate.</text>
</comment>
<evidence type="ECO:0000256" key="9">
    <source>
        <dbReference type="ARBA" id="ARBA00022741"/>
    </source>
</evidence>
<dbReference type="PANTHER" id="PTHR43030:SF1">
    <property type="entry name" value="PHOSPHOENOLPYRUVATE SYNTHASE"/>
    <property type="match status" value="1"/>
</dbReference>
<protein>
    <recommendedName>
        <fullName evidence="6 15">Phosphoenolpyruvate synthase</fullName>
        <shortName evidence="15">PEP synthase</shortName>
        <ecNumber evidence="5 15">2.7.9.2</ecNumber>
    </recommendedName>
    <alternativeName>
        <fullName evidence="13 15">Pyruvate, water dikinase</fullName>
    </alternativeName>
</protein>
<dbReference type="OrthoDB" id="9765468at2"/>
<evidence type="ECO:0000256" key="6">
    <source>
        <dbReference type="ARBA" id="ARBA00021623"/>
    </source>
</evidence>
<feature type="domain" description="PEP-utilising enzyme C-terminal" evidence="18">
    <location>
        <begin position="482"/>
        <end position="788"/>
    </location>
</feature>
<evidence type="ECO:0000256" key="11">
    <source>
        <dbReference type="ARBA" id="ARBA00022840"/>
    </source>
</evidence>
<dbReference type="SUPFAM" id="SSF51621">
    <property type="entry name" value="Phosphoenolpyruvate/pyruvate domain"/>
    <property type="match status" value="1"/>
</dbReference>
<evidence type="ECO:0000259" key="17">
    <source>
        <dbReference type="Pfam" id="PF01326"/>
    </source>
</evidence>
<dbReference type="InterPro" id="IPR036637">
    <property type="entry name" value="Phosphohistidine_dom_sf"/>
</dbReference>
<evidence type="ECO:0000256" key="14">
    <source>
        <dbReference type="ARBA" id="ARBA00047700"/>
    </source>
</evidence>
<feature type="domain" description="Pyruvate phosphate dikinase AMP/ATP-binding" evidence="17">
    <location>
        <begin position="18"/>
        <end position="345"/>
    </location>
</feature>
<evidence type="ECO:0000256" key="7">
    <source>
        <dbReference type="ARBA" id="ARBA00022679"/>
    </source>
</evidence>
<comment type="similarity">
    <text evidence="4 15">Belongs to the PEP-utilizing enzyme family.</text>
</comment>
<evidence type="ECO:0000259" key="18">
    <source>
        <dbReference type="Pfam" id="PF02896"/>
    </source>
</evidence>
<evidence type="ECO:0000256" key="15">
    <source>
        <dbReference type="PIRNR" id="PIRNR000854"/>
    </source>
</evidence>
<dbReference type="PROSITE" id="PS00370">
    <property type="entry name" value="PEP_ENZYMES_PHOS_SITE"/>
    <property type="match status" value="1"/>
</dbReference>
<reference evidence="20" key="1">
    <citation type="submission" date="2016-08" db="EMBL/GenBank/DDBJ databases">
        <authorList>
            <person name="Merda D."/>
            <person name="Briand M."/>
            <person name="Taghouti G."/>
            <person name="Carrere S."/>
            <person name="Gouzy J."/>
            <person name="Portier P."/>
            <person name="Jacques M.-A."/>
            <person name="Fischer-Le Saux M."/>
        </authorList>
    </citation>
    <scope>NUCLEOTIDE SEQUENCE [LARGE SCALE GENOMIC DNA]</scope>
    <source>
        <strain evidence="20">CFBP4643</strain>
    </source>
</reference>
<dbReference type="PANTHER" id="PTHR43030">
    <property type="entry name" value="PHOSPHOENOLPYRUVATE SYNTHASE"/>
    <property type="match status" value="1"/>
</dbReference>
<evidence type="ECO:0000256" key="3">
    <source>
        <dbReference type="ARBA" id="ARBA00004742"/>
    </source>
</evidence>
<dbReference type="InterPro" id="IPR008279">
    <property type="entry name" value="PEP-util_enz_mobile_dom"/>
</dbReference>
<comment type="pathway">
    <text evidence="3 15">Carbohydrate biosynthesis; gluconeogenesis.</text>
</comment>
<dbReference type="FunFam" id="3.30.1490.20:FF:000010">
    <property type="entry name" value="Phosphoenolpyruvate synthase"/>
    <property type="match status" value="1"/>
</dbReference>
<comment type="caution">
    <text evidence="19">The sequence shown here is derived from an EMBL/GenBank/DDBJ whole genome shotgun (WGS) entry which is preliminary data.</text>
</comment>
<dbReference type="GO" id="GO:0046872">
    <property type="term" value="F:metal ion binding"/>
    <property type="evidence" value="ECO:0007669"/>
    <property type="project" value="UniProtKB-KW"/>
</dbReference>
<accession>A0A2S7CZ43</accession>
<sequence length="792" mass="85849">MNENILWLHELRLADLARVGGKNSSLGEMIGNLAGLGVSVPGGYATTAEAFKDFIAHNDLSKRIFDKLATLDVEDVTALTAAGKEIRGWVIDAPLQPELDRDIRTAYAQLCAENGGGGVAVAVRSSATAEDLPDASFAGQQETFLNVTGADDVVHKVKEVFASLYNDRAIAYRVHHGFKHEDVFLSAGVQLMVRSGVGAAGVLFTLDTESGFRDVVFVTSSFGLGEVVVQGAVNPDEFYVYKPTLSAGKPAILRRSLGSKAIRMVYSDVPGERVRTEDTPVELRNTFSISDEDVQELSKQALVIEKHYGRPMDIEWAKDGVSGKLFIVQARPETVKSRSHATQIERFSLEAKDAKILVEGRAVGAKIGSGVARVVRSLDDMNRVQAGDVLIADMTDPDWEPVMKRASAIVTNRGGRTCHAAIIARELGVPAVVGSGNATDVISDGQEVTVSCAEGDTGFIYDGLLPFERTTTDLGNMPPAPLKIMMNVANPERAFDFGQLPNAGIGLARLEMIIAAHIGIHPNALLEYDKQDADVRKKIDAKIAGYGDPVSFYVNRLAEGIATLTASVAPNTVIVRLSDFKSNEYANLIGGSRYEPHEENPMIGFRGASRYVDPSFTKAFALECKAVLKVRNEMGLDNLWVMIPFVRTLEEGRKVIEVLEQNGLKQGENGLKIIMMCELPSNALLADEFLEIFDGFSIGSNDLTQLTLGLDRDSSIVAHLFDERNPAVKKLLSMAIKSARAKGKYVGICGQGPSDHPELAEWLMQEGIESVSLNPDTVVDTWLRLAKLKSEG</sequence>
<dbReference type="FunFam" id="3.20.20.60:FF:000010">
    <property type="entry name" value="Phosphoenolpyruvate synthase"/>
    <property type="match status" value="1"/>
</dbReference>
<dbReference type="SUPFAM" id="SSF52009">
    <property type="entry name" value="Phosphohistidine domain"/>
    <property type="match status" value="1"/>
</dbReference>
<dbReference type="Pfam" id="PF01326">
    <property type="entry name" value="PPDK_N"/>
    <property type="match status" value="1"/>
</dbReference>
<dbReference type="PRINTS" id="PR01736">
    <property type="entry name" value="PHPHTRNFRASE"/>
</dbReference>
<keyword evidence="19" id="KW-0670">Pyruvate</keyword>
<evidence type="ECO:0000313" key="19">
    <source>
        <dbReference type="EMBL" id="PPU66868.1"/>
    </source>
</evidence>
<evidence type="ECO:0000256" key="1">
    <source>
        <dbReference type="ARBA" id="ARBA00001946"/>
    </source>
</evidence>
<comment type="cofactor">
    <cofactor evidence="1 15">
        <name>Mg(2+)</name>
        <dbReference type="ChEBI" id="CHEBI:18420"/>
    </cofactor>
</comment>
<evidence type="ECO:0000256" key="10">
    <source>
        <dbReference type="ARBA" id="ARBA00022777"/>
    </source>
</evidence>
<gene>
    <name evidence="19" type="ORF">XpiCFBP4643_18115</name>
</gene>
<dbReference type="Gene3D" id="3.30.470.20">
    <property type="entry name" value="ATP-grasp fold, B domain"/>
    <property type="match status" value="1"/>
</dbReference>
<dbReference type="EMBL" id="MDEI01000019">
    <property type="protein sequence ID" value="PPU66868.1"/>
    <property type="molecule type" value="Genomic_DNA"/>
</dbReference>
<keyword evidence="7 15" id="KW-0808">Transferase</keyword>
<dbReference type="NCBIfam" id="NF005057">
    <property type="entry name" value="PRK06464.1"/>
    <property type="match status" value="1"/>
</dbReference>
<dbReference type="PIRSF" id="PIRSF000854">
    <property type="entry name" value="PEP_synthase"/>
    <property type="match status" value="1"/>
</dbReference>
<dbReference type="AlphaFoldDB" id="A0A2S7CZ43"/>
<dbReference type="GO" id="GO:0005524">
    <property type="term" value="F:ATP binding"/>
    <property type="evidence" value="ECO:0007669"/>
    <property type="project" value="UniProtKB-KW"/>
</dbReference>
<evidence type="ECO:0000313" key="20">
    <source>
        <dbReference type="Proteomes" id="UP000238191"/>
    </source>
</evidence>
<dbReference type="FunFam" id="3.30.470.20:FF:000017">
    <property type="entry name" value="Phosphoenolpyruvate synthase"/>
    <property type="match status" value="1"/>
</dbReference>
<dbReference type="PROSITE" id="PS00742">
    <property type="entry name" value="PEP_ENZYMES_2"/>
    <property type="match status" value="1"/>
</dbReference>
<evidence type="ECO:0000256" key="8">
    <source>
        <dbReference type="ARBA" id="ARBA00022723"/>
    </source>
</evidence>
<evidence type="ECO:0000256" key="12">
    <source>
        <dbReference type="ARBA" id="ARBA00022842"/>
    </source>
</evidence>
<keyword evidence="11 15" id="KW-0067">ATP-binding</keyword>
<dbReference type="Pfam" id="PF00391">
    <property type="entry name" value="PEP-utilizers"/>
    <property type="match status" value="1"/>
</dbReference>
<dbReference type="InterPro" id="IPR023151">
    <property type="entry name" value="PEP_util_CS"/>
</dbReference>
<dbReference type="Pfam" id="PF02896">
    <property type="entry name" value="PEP-utilizers_C"/>
    <property type="match status" value="1"/>
</dbReference>
<keyword evidence="9 15" id="KW-0547">Nucleotide-binding</keyword>
<dbReference type="NCBIfam" id="TIGR01418">
    <property type="entry name" value="PEP_synth"/>
    <property type="match status" value="1"/>
</dbReference>
<dbReference type="GO" id="GO:0006094">
    <property type="term" value="P:gluconeogenesis"/>
    <property type="evidence" value="ECO:0007669"/>
    <property type="project" value="UniProtKB-UniPathway"/>
</dbReference>
<dbReference type="InterPro" id="IPR006319">
    <property type="entry name" value="PEP_synth"/>
</dbReference>
<dbReference type="InterPro" id="IPR040442">
    <property type="entry name" value="Pyrv_kinase-like_dom_sf"/>
</dbReference>
<evidence type="ECO:0000256" key="2">
    <source>
        <dbReference type="ARBA" id="ARBA00002988"/>
    </source>
</evidence>
<keyword evidence="12 15" id="KW-0460">Magnesium</keyword>